<keyword evidence="2" id="KW-0732">Signal</keyword>
<feature type="chain" id="PRO_5008582932" evidence="2">
    <location>
        <begin position="25"/>
        <end position="961"/>
    </location>
</feature>
<accession>A0A1B6FLI7</accession>
<evidence type="ECO:0000256" key="2">
    <source>
        <dbReference type="SAM" id="SignalP"/>
    </source>
</evidence>
<evidence type="ECO:0000313" key="3">
    <source>
        <dbReference type="EMBL" id="JAS51031.1"/>
    </source>
</evidence>
<feature type="compositionally biased region" description="Polar residues" evidence="1">
    <location>
        <begin position="339"/>
        <end position="353"/>
    </location>
</feature>
<dbReference type="EMBL" id="GECZ01018738">
    <property type="protein sequence ID" value="JAS51031.1"/>
    <property type="molecule type" value="Transcribed_RNA"/>
</dbReference>
<dbReference type="AlphaFoldDB" id="A0A1B6FLI7"/>
<organism evidence="3">
    <name type="scientific">Cuerna arida</name>
    <dbReference type="NCBI Taxonomy" id="1464854"/>
    <lineage>
        <taxon>Eukaryota</taxon>
        <taxon>Metazoa</taxon>
        <taxon>Ecdysozoa</taxon>
        <taxon>Arthropoda</taxon>
        <taxon>Hexapoda</taxon>
        <taxon>Insecta</taxon>
        <taxon>Pterygota</taxon>
        <taxon>Neoptera</taxon>
        <taxon>Paraneoptera</taxon>
        <taxon>Hemiptera</taxon>
        <taxon>Auchenorrhyncha</taxon>
        <taxon>Membracoidea</taxon>
        <taxon>Cicadellidae</taxon>
        <taxon>Cicadellinae</taxon>
        <taxon>Proconiini</taxon>
        <taxon>Cuerna</taxon>
    </lineage>
</organism>
<protein>
    <submittedName>
        <fullName evidence="3">Uncharacterized protein</fullName>
    </submittedName>
</protein>
<evidence type="ECO:0000256" key="1">
    <source>
        <dbReference type="SAM" id="MobiDB-lite"/>
    </source>
</evidence>
<feature type="signal peptide" evidence="2">
    <location>
        <begin position="1"/>
        <end position="24"/>
    </location>
</feature>
<reference evidence="3" key="1">
    <citation type="submission" date="2015-11" db="EMBL/GenBank/DDBJ databases">
        <title>De novo transcriptome assembly of four potential Pierce s Disease insect vectors from Arizona vineyards.</title>
        <authorList>
            <person name="Tassone E.E."/>
        </authorList>
    </citation>
    <scope>NUCLEOTIDE SEQUENCE</scope>
</reference>
<name>A0A1B6FLI7_9HEMI</name>
<proteinExistence type="predicted"/>
<sequence>MFINSLLPRVIAIFSLVGVEIVGCNQYKQVNSLLIDFDYLVSQLNVQHCSFVEIGEGVCSLFVELSLGVGGNRKPLRRQMFFGNCLCSEFRSWQLCSRQLAQQRSEDCVFAEGKDYPTSSARVHRRLCDVTGMTQWNPQCNCSVPLAANPQEPMRGFRTCFANPMPASICTPRSVCGTSRCDLSLHGSLYGVKCDKRCKEHQPFCERKGPATSERRNVTSQWSQWYPLSGEDKTNIQQFDAECVGPNNNTAFDCLGPGLMCCSPEDMDCICEVKAEDGRLKVFRYTISLEKNMCSEEADQSSVKVRSAGYKGNKDEAKVWYRFLDLASKDDDSNSLFYSPKSNNKINKPSDSVSLRPENDEMDNNSDNINQRMDDLNSGTTIVKNPVVSHSDVGTRLGLQVNVSQLSAVIFPERNRNLLNITTTFIETKGKLPSNITNISEKNKSFNNVHSFTMYDHNMTQKSLQQTELFTSLKNEISDYRFSSPTNRYTEDTTTVKIAKQKGKSASSLQDVVPTASPRQQILEEKERVLFNKQNKDNNGHVANNQDWLTLNLENTNNKNSKENINQIHLGNEIDKAIDGISPKHAKNESNQNNIFNLIDIVDNTYETNRGHEKLQAKVNESLGKDTDLIHLLNKYITELNNSNSILGSLQNRILNEDPSKIFTESLKSTDIPTLSDSNIYLNITNGLTNVNNVDMTKITTSKVGSEHSFPNIEDYRDLNTTRNINKAMKGQAKPAKNASKTIKSKVESGIKNINTSTLTSEKTLKLDLNVTSSEDIKYTYEISNRNYSEPTAKLEETTEPATEVAIYISDIKNLSPNIIPTTNKILRNLTTYSGRSNIAKHKLKLQSNYTTADSLQRVFSKVSEDITTDGNSAHPSLPVLYIEQSTQSNYDEPEPILKDFDNDTVDYSMEDALNTVVAGVGKPYWNKNRSQYFFRDRNAKINNETLFSSNISIINENLSD</sequence>
<feature type="region of interest" description="Disordered" evidence="1">
    <location>
        <begin position="339"/>
        <end position="366"/>
    </location>
</feature>
<gene>
    <name evidence="3" type="ORF">g.25131</name>
</gene>